<dbReference type="EMBL" id="HBFR01000970">
    <property type="protein sequence ID" value="CAD8873434.1"/>
    <property type="molecule type" value="Transcribed_RNA"/>
</dbReference>
<dbReference type="AlphaFoldDB" id="A0A7S1FLJ6"/>
<accession>A0A7S1FLJ6</accession>
<evidence type="ECO:0000313" key="3">
    <source>
        <dbReference type="EMBL" id="CAD8873434.1"/>
    </source>
</evidence>
<organism evidence="3">
    <name type="scientific">Corethron hystrix</name>
    <dbReference type="NCBI Taxonomy" id="216773"/>
    <lineage>
        <taxon>Eukaryota</taxon>
        <taxon>Sar</taxon>
        <taxon>Stramenopiles</taxon>
        <taxon>Ochrophyta</taxon>
        <taxon>Bacillariophyta</taxon>
        <taxon>Coscinodiscophyceae</taxon>
        <taxon>Corethrophycidae</taxon>
        <taxon>Corethrales</taxon>
        <taxon>Corethraceae</taxon>
        <taxon>Corethron</taxon>
    </lineage>
</organism>
<dbReference type="PANTHER" id="PTHR36796">
    <property type="entry name" value="PROTEIN KINASE SUPERFAMILY PROTEIN"/>
    <property type="match status" value="1"/>
</dbReference>
<protein>
    <recommendedName>
        <fullName evidence="2">Protein kinase domain-containing protein</fullName>
    </recommendedName>
</protein>
<dbReference type="SUPFAM" id="SSF56112">
    <property type="entry name" value="Protein kinase-like (PK-like)"/>
    <property type="match status" value="1"/>
</dbReference>
<dbReference type="GO" id="GO:0005524">
    <property type="term" value="F:ATP binding"/>
    <property type="evidence" value="ECO:0007669"/>
    <property type="project" value="InterPro"/>
</dbReference>
<reference evidence="3" key="1">
    <citation type="submission" date="2021-01" db="EMBL/GenBank/DDBJ databases">
        <authorList>
            <person name="Corre E."/>
            <person name="Pelletier E."/>
            <person name="Niang G."/>
            <person name="Scheremetjew M."/>
            <person name="Finn R."/>
            <person name="Kale V."/>
            <person name="Holt S."/>
            <person name="Cochrane G."/>
            <person name="Meng A."/>
            <person name="Brown T."/>
            <person name="Cohen L."/>
        </authorList>
    </citation>
    <scope>NUCLEOTIDE SEQUENCE</scope>
    <source>
        <strain evidence="3">308</strain>
    </source>
</reference>
<dbReference type="PANTHER" id="PTHR36796:SF1">
    <property type="entry name" value="PROTEIN KINASE SUPERFAMILY PROTEIN"/>
    <property type="match status" value="1"/>
</dbReference>
<evidence type="ECO:0000259" key="2">
    <source>
        <dbReference type="PROSITE" id="PS50011"/>
    </source>
</evidence>
<feature type="domain" description="Protein kinase" evidence="2">
    <location>
        <begin position="208"/>
        <end position="611"/>
    </location>
</feature>
<feature type="region of interest" description="Disordered" evidence="1">
    <location>
        <begin position="165"/>
        <end position="198"/>
    </location>
</feature>
<dbReference type="InterPro" id="IPR011009">
    <property type="entry name" value="Kinase-like_dom_sf"/>
</dbReference>
<dbReference type="PROSITE" id="PS50011">
    <property type="entry name" value="PROTEIN_KINASE_DOM"/>
    <property type="match status" value="1"/>
</dbReference>
<gene>
    <name evidence="3" type="ORF">CHYS00102_LOCUS592</name>
</gene>
<dbReference type="Gene3D" id="1.10.510.10">
    <property type="entry name" value="Transferase(Phosphotransferase) domain 1"/>
    <property type="match status" value="1"/>
</dbReference>
<dbReference type="GO" id="GO:0004672">
    <property type="term" value="F:protein kinase activity"/>
    <property type="evidence" value="ECO:0007669"/>
    <property type="project" value="InterPro"/>
</dbReference>
<dbReference type="InterPro" id="IPR000719">
    <property type="entry name" value="Prot_kinase_dom"/>
</dbReference>
<sequence>MSSNVYCNVWSIPINLYCAAAHLSWPVPPRPLPYHPTSSHRSILYLHKIKQQIMVLINNLTLLLLLALEHASAFNLHLTQSSVSYRFFKTLPFWVSPHRLCSRSRSSPSVIPSLSMSRNLEYNVIKDATGCTVRNFGLGYDIILSSYVGSMGFDQVVDWEYYDPSSGGRGRISPTTGRRDVVDPPPFDPSAPRRTRTSSGNVVRLFRGELMGRIGAGLRARGLDNRILLKEFSGEVGLELAVAELRNAGELQSKMLDQVEGCDSDREVWFNSANDRYLFAQAGKTTMKDDNAVISLSEMLSKHAPFVGVLGVLNVDEYTVKDATGDFNEWYRALGTKPPMPGSIWIVYEYAGLATAASYSVPHSERRLKMPPTRRGMFGGIQNPPPLPPWSSRARYVTMGVLRGCLESLAALHEAGVAHRSIGASSVILSTRKELDRNAATSPYTTAPSCVQIKLSDFGFAGPISKSSSDPEFRARARAFSIFLEEGQTSFSSTGFAMAEDLHALGFVFLQILLTSLAEPPSLEYSFPPTDVDTLQRLLGDIFDGDMGRFLQYCDEEPAWTNVVQLLNRDNGAGWELLQSMCFSRERVSELQGSLQLVTARALLSSPFFAR</sequence>
<name>A0A7S1FLJ6_9STRA</name>
<proteinExistence type="predicted"/>
<evidence type="ECO:0000256" key="1">
    <source>
        <dbReference type="SAM" id="MobiDB-lite"/>
    </source>
</evidence>